<dbReference type="RefSeq" id="WP_386677391.1">
    <property type="nucleotide sequence ID" value="NZ_JBHLTG010000030.1"/>
</dbReference>
<gene>
    <name evidence="1" type="ORF">ACFFGH_34210</name>
</gene>
<comment type="caution">
    <text evidence="1">The sequence shown here is derived from an EMBL/GenBank/DDBJ whole genome shotgun (WGS) entry which is preliminary data.</text>
</comment>
<keyword evidence="2" id="KW-1185">Reference proteome</keyword>
<evidence type="ECO:0000313" key="1">
    <source>
        <dbReference type="EMBL" id="MFC0682910.1"/>
    </source>
</evidence>
<dbReference type="EMBL" id="JBHLTG010000030">
    <property type="protein sequence ID" value="MFC0682910.1"/>
    <property type="molecule type" value="Genomic_DNA"/>
</dbReference>
<organism evidence="1 2">
    <name type="scientific">Lysobacter korlensis</name>
    <dbReference type="NCBI Taxonomy" id="553636"/>
    <lineage>
        <taxon>Bacteria</taxon>
        <taxon>Pseudomonadati</taxon>
        <taxon>Pseudomonadota</taxon>
        <taxon>Gammaproteobacteria</taxon>
        <taxon>Lysobacterales</taxon>
        <taxon>Lysobacteraceae</taxon>
        <taxon>Lysobacter</taxon>
    </lineage>
</organism>
<protein>
    <submittedName>
        <fullName evidence="1">Uncharacterized protein</fullName>
    </submittedName>
</protein>
<reference evidence="1 2" key="1">
    <citation type="submission" date="2024-09" db="EMBL/GenBank/DDBJ databases">
        <authorList>
            <person name="Sun Q."/>
            <person name="Mori K."/>
        </authorList>
    </citation>
    <scope>NUCLEOTIDE SEQUENCE [LARGE SCALE GENOMIC DNA]</scope>
    <source>
        <strain evidence="1 2">KCTC 23076</strain>
    </source>
</reference>
<name>A0ABV6S0Z8_9GAMM</name>
<accession>A0ABV6S0Z8</accession>
<dbReference type="Proteomes" id="UP001589896">
    <property type="component" value="Unassembled WGS sequence"/>
</dbReference>
<sequence>MSSGTEDYVAQLERFAPVEALLSLLEFVESSEFPALFASCSADDIDILAIPLLLGRKDLARRYLEGFLLKSSLRRVWASYVQGLGAMARGVPFEPSLPPRPKGMEKHWLLYVRLMSALAGGDPDTCSATTAIGVSFQRCNSDKRLTETSHIDPNGTHPVPWDLRLAYVVAAAGLAPNNSSKPTPLRGAA</sequence>
<proteinExistence type="predicted"/>
<evidence type="ECO:0000313" key="2">
    <source>
        <dbReference type="Proteomes" id="UP001589896"/>
    </source>
</evidence>